<accession>A0ABW9J0H8</accession>
<dbReference type="PANTHER" id="PTHR45527">
    <property type="entry name" value="NONRIBOSOMAL PEPTIDE SYNTHETASE"/>
    <property type="match status" value="1"/>
</dbReference>
<keyword evidence="2" id="KW-1185">Reference proteome</keyword>
<dbReference type="EMBL" id="JBJVNE010000152">
    <property type="protein sequence ID" value="MFM9653652.1"/>
    <property type="molecule type" value="Genomic_DNA"/>
</dbReference>
<evidence type="ECO:0000313" key="1">
    <source>
        <dbReference type="EMBL" id="MFM9653652.1"/>
    </source>
</evidence>
<name>A0ABW9J0H8_STRGJ</name>
<dbReference type="RefSeq" id="WP_409085606.1">
    <property type="nucleotide sequence ID" value="NZ_JBJVMW010000111.1"/>
</dbReference>
<feature type="non-terminal residue" evidence="1">
    <location>
        <position position="1"/>
    </location>
</feature>
<dbReference type="SUPFAM" id="SSF56801">
    <property type="entry name" value="Acetyl-CoA synthetase-like"/>
    <property type="match status" value="1"/>
</dbReference>
<reference evidence="1 2" key="1">
    <citation type="submission" date="2024-12" db="EMBL/GenBank/DDBJ databases">
        <title>Forecasting of Potato common scab and diversities of Pathogenic streptomyces spp. in china.</title>
        <authorList>
            <person name="Handique U."/>
            <person name="Wu J."/>
        </authorList>
    </citation>
    <scope>NUCLEOTIDE SEQUENCE [LARGE SCALE GENOMIC DNA]</scope>
    <source>
        <strain evidence="1 2">ZRIMU1585</strain>
    </source>
</reference>
<comment type="caution">
    <text evidence="1">The sequence shown here is derived from an EMBL/GenBank/DDBJ whole genome shotgun (WGS) entry which is preliminary data.</text>
</comment>
<evidence type="ECO:0000313" key="2">
    <source>
        <dbReference type="Proteomes" id="UP001631993"/>
    </source>
</evidence>
<evidence type="ECO:0008006" key="3">
    <source>
        <dbReference type="Google" id="ProtNLM"/>
    </source>
</evidence>
<dbReference type="Gene3D" id="3.30.300.30">
    <property type="match status" value="1"/>
</dbReference>
<gene>
    <name evidence="1" type="ORF">ACKI1S_47275</name>
</gene>
<feature type="non-terminal residue" evidence="1">
    <location>
        <position position="109"/>
    </location>
</feature>
<dbReference type="PANTHER" id="PTHR45527:SF1">
    <property type="entry name" value="FATTY ACID SYNTHASE"/>
    <property type="match status" value="1"/>
</dbReference>
<dbReference type="Proteomes" id="UP001631993">
    <property type="component" value="Unassembled WGS sequence"/>
</dbReference>
<protein>
    <recommendedName>
        <fullName evidence="3">AMP-dependent synthetase/ligase domain-containing protein</fullName>
    </recommendedName>
</protein>
<dbReference type="InterPro" id="IPR045851">
    <property type="entry name" value="AMP-bd_C_sf"/>
</dbReference>
<organism evidence="1 2">
    <name type="scientific">Streptomyces galilaeus</name>
    <dbReference type="NCBI Taxonomy" id="33899"/>
    <lineage>
        <taxon>Bacteria</taxon>
        <taxon>Bacillati</taxon>
        <taxon>Actinomycetota</taxon>
        <taxon>Actinomycetes</taxon>
        <taxon>Kitasatosporales</taxon>
        <taxon>Streptomycetaceae</taxon>
        <taxon>Streptomyces</taxon>
    </lineage>
</organism>
<proteinExistence type="predicted"/>
<dbReference type="Gene3D" id="2.30.38.10">
    <property type="entry name" value="Luciferase, Domain 3"/>
    <property type="match status" value="1"/>
</dbReference>
<sequence length="109" mass="11719">ELYVAGVQLARGYVGQQGLTGERFVACPFGGAGERMYRTGDRARWTAEGQVVFAGRADDQVKIRGFRIEPGEVQAALAAHPQLAQVAVVAREDSPGDVRLIAYVVADDE</sequence>